<dbReference type="PANTHER" id="PTHR37953:SF1">
    <property type="entry name" value="UPF0127 PROTEIN MJ1496"/>
    <property type="match status" value="1"/>
</dbReference>
<dbReference type="Gene3D" id="2.60.120.1140">
    <property type="entry name" value="Protein of unknown function DUF192"/>
    <property type="match status" value="1"/>
</dbReference>
<evidence type="ECO:0000256" key="1">
    <source>
        <dbReference type="SAM" id="SignalP"/>
    </source>
</evidence>
<feature type="chain" id="PRO_5020472468" description="DUF192 domain-containing protein" evidence="1">
    <location>
        <begin position="29"/>
        <end position="167"/>
    </location>
</feature>
<dbReference type="Pfam" id="PF02643">
    <property type="entry name" value="DUF192"/>
    <property type="match status" value="1"/>
</dbReference>
<evidence type="ECO:0008006" key="4">
    <source>
        <dbReference type="Google" id="ProtNLM"/>
    </source>
</evidence>
<accession>A0A4R3LWT6</accession>
<keyword evidence="1" id="KW-0732">Signal</keyword>
<dbReference type="Proteomes" id="UP000294664">
    <property type="component" value="Unassembled WGS sequence"/>
</dbReference>
<reference evidence="2 3" key="1">
    <citation type="submission" date="2019-03" db="EMBL/GenBank/DDBJ databases">
        <title>Genomic Encyclopedia of Type Strains, Phase IV (KMG-IV): sequencing the most valuable type-strain genomes for metagenomic binning, comparative biology and taxonomic classification.</title>
        <authorList>
            <person name="Goeker M."/>
        </authorList>
    </citation>
    <scope>NUCLEOTIDE SEQUENCE [LARGE SCALE GENOMIC DNA]</scope>
    <source>
        <strain evidence="2 3">DSM 9035</strain>
    </source>
</reference>
<proteinExistence type="predicted"/>
<comment type="caution">
    <text evidence="2">The sequence shown here is derived from an EMBL/GenBank/DDBJ whole genome shotgun (WGS) entry which is preliminary data.</text>
</comment>
<evidence type="ECO:0000313" key="2">
    <source>
        <dbReference type="EMBL" id="TCT04616.1"/>
    </source>
</evidence>
<protein>
    <recommendedName>
        <fullName evidence="4">DUF192 domain-containing protein</fullName>
    </recommendedName>
</protein>
<dbReference type="RefSeq" id="WP_132031394.1">
    <property type="nucleotide sequence ID" value="NZ_SMAI01000006.1"/>
</dbReference>
<feature type="signal peptide" evidence="1">
    <location>
        <begin position="1"/>
        <end position="28"/>
    </location>
</feature>
<dbReference type="PANTHER" id="PTHR37953">
    <property type="entry name" value="UPF0127 PROTEIN MJ1496"/>
    <property type="match status" value="1"/>
</dbReference>
<sequence length="167" mass="18089">MTRTAAPVSHWAGRACAFALLALFTALAAPAAAQPNEAQPSLPHEALEIATRSGVVVLEVEVARTPKQREIGLMFRTLMPERQGMLFDFGVDQTVYMWMKNTYIPLDMLFVRADGTIVRIEAMTTPKSERTISSGEPVRGVLEIAGGGAKRLGIAPGDRMSTTLFGK</sequence>
<dbReference type="InterPro" id="IPR038695">
    <property type="entry name" value="Saro_0823-like_sf"/>
</dbReference>
<name>A0A4R3LWT6_9HYPH</name>
<dbReference type="AlphaFoldDB" id="A0A4R3LWT6"/>
<dbReference type="EMBL" id="SMAI01000006">
    <property type="protein sequence ID" value="TCT04616.1"/>
    <property type="molecule type" value="Genomic_DNA"/>
</dbReference>
<dbReference type="InterPro" id="IPR003795">
    <property type="entry name" value="DUF192"/>
</dbReference>
<dbReference type="OrthoDB" id="9808290at2"/>
<gene>
    <name evidence="2" type="ORF">EDC64_10646</name>
</gene>
<evidence type="ECO:0000313" key="3">
    <source>
        <dbReference type="Proteomes" id="UP000294664"/>
    </source>
</evidence>
<keyword evidence="3" id="KW-1185">Reference proteome</keyword>
<organism evidence="2 3">
    <name type="scientific">Aquabacter spiritensis</name>
    <dbReference type="NCBI Taxonomy" id="933073"/>
    <lineage>
        <taxon>Bacteria</taxon>
        <taxon>Pseudomonadati</taxon>
        <taxon>Pseudomonadota</taxon>
        <taxon>Alphaproteobacteria</taxon>
        <taxon>Hyphomicrobiales</taxon>
        <taxon>Xanthobacteraceae</taxon>
        <taxon>Aquabacter</taxon>
    </lineage>
</organism>